<proteinExistence type="predicted"/>
<reference evidence="1 2" key="1">
    <citation type="journal article" date="2019" name="Genome Biol. Evol.">
        <title>Insights into the evolution of the New World diploid cottons (Gossypium, subgenus Houzingenia) based on genome sequencing.</title>
        <authorList>
            <person name="Grover C.E."/>
            <person name="Arick M.A. 2nd"/>
            <person name="Thrash A."/>
            <person name="Conover J.L."/>
            <person name="Sanders W.S."/>
            <person name="Peterson D.G."/>
            <person name="Frelichowski J.E."/>
            <person name="Scheffler J.A."/>
            <person name="Scheffler B.E."/>
            <person name="Wendel J.F."/>
        </authorList>
    </citation>
    <scope>NUCLEOTIDE SEQUENCE [LARGE SCALE GENOMIC DNA]</scope>
    <source>
        <strain evidence="1">0</strain>
        <tissue evidence="1">Leaf</tissue>
    </source>
</reference>
<dbReference type="EMBL" id="JABFAD010000006">
    <property type="protein sequence ID" value="MBA0799998.1"/>
    <property type="molecule type" value="Genomic_DNA"/>
</dbReference>
<evidence type="ECO:0000313" key="1">
    <source>
        <dbReference type="EMBL" id="MBA0799998.1"/>
    </source>
</evidence>
<comment type="caution">
    <text evidence="1">The sequence shown here is derived from an EMBL/GenBank/DDBJ whole genome shotgun (WGS) entry which is preliminary data.</text>
</comment>
<evidence type="ECO:0000313" key="2">
    <source>
        <dbReference type="Proteomes" id="UP000593560"/>
    </source>
</evidence>
<protein>
    <submittedName>
        <fullName evidence="1">Uncharacterized protein</fullName>
    </submittedName>
</protein>
<dbReference type="AlphaFoldDB" id="A0A7J9GRQ5"/>
<dbReference type="Proteomes" id="UP000593560">
    <property type="component" value="Unassembled WGS sequence"/>
</dbReference>
<organism evidence="1 2">
    <name type="scientific">Gossypium harknessii</name>
    <dbReference type="NCBI Taxonomy" id="34285"/>
    <lineage>
        <taxon>Eukaryota</taxon>
        <taxon>Viridiplantae</taxon>
        <taxon>Streptophyta</taxon>
        <taxon>Embryophyta</taxon>
        <taxon>Tracheophyta</taxon>
        <taxon>Spermatophyta</taxon>
        <taxon>Magnoliopsida</taxon>
        <taxon>eudicotyledons</taxon>
        <taxon>Gunneridae</taxon>
        <taxon>Pentapetalae</taxon>
        <taxon>rosids</taxon>
        <taxon>malvids</taxon>
        <taxon>Malvales</taxon>
        <taxon>Malvaceae</taxon>
        <taxon>Malvoideae</taxon>
        <taxon>Gossypium</taxon>
    </lineage>
</organism>
<name>A0A7J9GRQ5_9ROSI</name>
<accession>A0A7J9GRQ5</accession>
<gene>
    <name evidence="1" type="ORF">Gohar_010474</name>
</gene>
<sequence>MRVRLKQPELLSIKHTPVSKVVLAWDFYRYPSPIHRYNQMLIPIERAQRSYFEKTSTNTNFLLPIQRSCRLHLMLIFIATTTPFCF</sequence>
<keyword evidence="2" id="KW-1185">Reference proteome</keyword>